<evidence type="ECO:0000313" key="6">
    <source>
        <dbReference type="EMBL" id="QEG01413.1"/>
    </source>
</evidence>
<dbReference type="Pfam" id="PF13185">
    <property type="entry name" value="GAF_2"/>
    <property type="match status" value="1"/>
</dbReference>
<protein>
    <recommendedName>
        <fullName evidence="5">GAF domain-containing protein</fullName>
    </recommendedName>
</protein>
<comment type="subcellular location">
    <subcellularLocation>
        <location evidence="1">Cell envelope</location>
    </subcellularLocation>
</comment>
<feature type="region of interest" description="Disordered" evidence="4">
    <location>
        <begin position="94"/>
        <end position="120"/>
    </location>
</feature>
<dbReference type="KEGG" id="smam:Mal15_54890"/>
<keyword evidence="7" id="KW-1185">Reference proteome</keyword>
<dbReference type="InterPro" id="IPR050465">
    <property type="entry name" value="UPF0194_transport"/>
</dbReference>
<dbReference type="EMBL" id="CP036264">
    <property type="protein sequence ID" value="QEG01413.1"/>
    <property type="molecule type" value="Genomic_DNA"/>
</dbReference>
<dbReference type="Proteomes" id="UP000321353">
    <property type="component" value="Chromosome"/>
</dbReference>
<dbReference type="PANTHER" id="PTHR32347:SF14">
    <property type="entry name" value="EFFLUX SYSTEM COMPONENT YKNX-RELATED"/>
    <property type="match status" value="1"/>
</dbReference>
<evidence type="ECO:0000256" key="3">
    <source>
        <dbReference type="SAM" id="Coils"/>
    </source>
</evidence>
<gene>
    <name evidence="6" type="ORF">Mal15_54890</name>
</gene>
<organism evidence="6 7">
    <name type="scientific">Stieleria maiorica</name>
    <dbReference type="NCBI Taxonomy" id="2795974"/>
    <lineage>
        <taxon>Bacteria</taxon>
        <taxon>Pseudomonadati</taxon>
        <taxon>Planctomycetota</taxon>
        <taxon>Planctomycetia</taxon>
        <taxon>Pirellulales</taxon>
        <taxon>Pirellulaceae</taxon>
        <taxon>Stieleria</taxon>
    </lineage>
</organism>
<feature type="compositionally biased region" description="Polar residues" evidence="4">
    <location>
        <begin position="111"/>
        <end position="120"/>
    </location>
</feature>
<dbReference type="InterPro" id="IPR003018">
    <property type="entry name" value="GAF"/>
</dbReference>
<dbReference type="SUPFAM" id="SSF55781">
    <property type="entry name" value="GAF domain-like"/>
    <property type="match status" value="1"/>
</dbReference>
<dbReference type="Gene3D" id="3.30.450.40">
    <property type="match status" value="2"/>
</dbReference>
<evidence type="ECO:0000256" key="1">
    <source>
        <dbReference type="ARBA" id="ARBA00004196"/>
    </source>
</evidence>
<dbReference type="AlphaFoldDB" id="A0A5B9MJ61"/>
<feature type="compositionally biased region" description="Polar residues" evidence="4">
    <location>
        <begin position="94"/>
        <end position="103"/>
    </location>
</feature>
<feature type="domain" description="GAF" evidence="5">
    <location>
        <begin position="30"/>
        <end position="150"/>
    </location>
</feature>
<name>A0A5B9MJ61_9BACT</name>
<keyword evidence="2 3" id="KW-0175">Coiled coil</keyword>
<proteinExistence type="predicted"/>
<dbReference type="RefSeq" id="WP_167547063.1">
    <property type="nucleotide sequence ID" value="NZ_CP036264.1"/>
</dbReference>
<accession>A0A5B9MJ61</accession>
<dbReference type="GO" id="GO:0030313">
    <property type="term" value="C:cell envelope"/>
    <property type="evidence" value="ECO:0007669"/>
    <property type="project" value="UniProtKB-SubCell"/>
</dbReference>
<dbReference type="PANTHER" id="PTHR32347">
    <property type="entry name" value="EFFLUX SYSTEM COMPONENT YKNX-RELATED"/>
    <property type="match status" value="1"/>
</dbReference>
<sequence length="671" mass="73443">MTSSPEDCGEEWGEIEQFVAEVSELSQSAVSLDEFASEALDRTVEMLGADGGTVWMVDDDGEFQPLCYAGTDDGLTVQSRSRSEHHTRLRQTIAESGQPQSATIPAARTGDSPNRSSSASDFYLCTGAPVRVDREVTGVIEVVQSPPQSDAARIGSERLLAIVGDLASDFLRRQQLKDLRASVDRWRQYEALCQRAHASLDVRDTAFQLVNDGRWFIGCDRASLLIPKGEQLVAVAISGVDTLDRRSDLVRLMEALARSLAPSRQWLRYRGQKEPLPPQLEQPLSEFADQSHSQSIDVVPLLAPSVSTSAGPSDAPESLVGMLVLEKFDATIDAAWEERVTRIANLCSSALRNANDYESLPLLSLARWLRRAVGYGELQRRKLTIGGIAAVLVIVALQLIPATHYVEAEGEAQPVVRRNIYAAADGEVVEVLGDHDAPVSADQVVVVLRSRELDLESERLQGEYQTIEKRLLAIASARVQSVADNSSGRFPGQLAAEEQELKQQLSSLQTQIALVRKQQQQLQARSPIDGRILTWNPQQLLSDRPVQRGQLLVSVADLGGPWELELSVPDRGIGHVISAQNKRDEPLEVSFTLATGGAPTYRGSVAQIAGRTEVLDGQQASTRVLVSVPGDAVQMLRPGVSIKAKFDCGTQSLGYVWFHEIYETVRGWILF</sequence>
<evidence type="ECO:0000256" key="2">
    <source>
        <dbReference type="ARBA" id="ARBA00023054"/>
    </source>
</evidence>
<evidence type="ECO:0000313" key="7">
    <source>
        <dbReference type="Proteomes" id="UP000321353"/>
    </source>
</evidence>
<evidence type="ECO:0000259" key="5">
    <source>
        <dbReference type="Pfam" id="PF13185"/>
    </source>
</evidence>
<reference evidence="6 7" key="1">
    <citation type="submission" date="2019-02" db="EMBL/GenBank/DDBJ databases">
        <title>Planctomycetal bacteria perform biofilm scaping via a novel small molecule.</title>
        <authorList>
            <person name="Jeske O."/>
            <person name="Boedeker C."/>
            <person name="Wiegand S."/>
            <person name="Breitling P."/>
            <person name="Kallscheuer N."/>
            <person name="Jogler M."/>
            <person name="Rohde M."/>
            <person name="Petersen J."/>
            <person name="Medema M.H."/>
            <person name="Surup F."/>
            <person name="Jogler C."/>
        </authorList>
    </citation>
    <scope>NUCLEOTIDE SEQUENCE [LARGE SCALE GENOMIC DNA]</scope>
    <source>
        <strain evidence="6 7">Mal15</strain>
    </source>
</reference>
<evidence type="ECO:0000256" key="4">
    <source>
        <dbReference type="SAM" id="MobiDB-lite"/>
    </source>
</evidence>
<feature type="coiled-coil region" evidence="3">
    <location>
        <begin position="498"/>
        <end position="525"/>
    </location>
</feature>
<dbReference type="InterPro" id="IPR029016">
    <property type="entry name" value="GAF-like_dom_sf"/>
</dbReference>